<dbReference type="EMBL" id="WUUS01000002">
    <property type="protein sequence ID" value="MXR40659.1"/>
    <property type="molecule type" value="Genomic_DNA"/>
</dbReference>
<keyword evidence="2" id="KW-1185">Reference proteome</keyword>
<evidence type="ECO:0000313" key="1">
    <source>
        <dbReference type="EMBL" id="MXR40659.1"/>
    </source>
</evidence>
<dbReference type="RefSeq" id="WP_159663923.1">
    <property type="nucleotide sequence ID" value="NZ_WUUS01000002.1"/>
</dbReference>
<accession>A0A6B0T298</accession>
<name>A0A6B0T298_9EURY</name>
<proteinExistence type="predicted"/>
<reference evidence="1 2" key="1">
    <citation type="submission" date="2019-12" db="EMBL/GenBank/DDBJ databases">
        <title>Isolation and characterization of three novel carbon monoxide-oxidizing members of Halobacteria from salione crusts and soils.</title>
        <authorList>
            <person name="Myers M.R."/>
            <person name="King G.M."/>
        </authorList>
    </citation>
    <scope>NUCLEOTIDE SEQUENCE [LARGE SCALE GENOMIC DNA]</scope>
    <source>
        <strain evidence="1 2">WSA2</strain>
    </source>
</reference>
<comment type="caution">
    <text evidence="1">The sequence shown here is derived from an EMBL/GenBank/DDBJ whole genome shotgun (WGS) entry which is preliminary data.</text>
</comment>
<gene>
    <name evidence="1" type="ORF">GRX01_04760</name>
</gene>
<evidence type="ECO:0000313" key="2">
    <source>
        <dbReference type="Proteomes" id="UP000437065"/>
    </source>
</evidence>
<dbReference type="Proteomes" id="UP000437065">
    <property type="component" value="Unassembled WGS sequence"/>
</dbReference>
<organism evidence="1 2">
    <name type="scientific">Halobaculum saliterrae</name>
    <dbReference type="NCBI Taxonomy" id="2073113"/>
    <lineage>
        <taxon>Archaea</taxon>
        <taxon>Methanobacteriati</taxon>
        <taxon>Methanobacteriota</taxon>
        <taxon>Stenosarchaea group</taxon>
        <taxon>Halobacteria</taxon>
        <taxon>Halobacteriales</taxon>
        <taxon>Haloferacaceae</taxon>
        <taxon>Halobaculum</taxon>
    </lineage>
</organism>
<protein>
    <submittedName>
        <fullName evidence="1">Uncharacterized protein</fullName>
    </submittedName>
</protein>
<dbReference type="AlphaFoldDB" id="A0A6B0T298"/>
<sequence length="104" mass="11546">MYLISIYHCGATEPIAYAPDMESFVTEPPTTDIDLFVCEGSPFVGHNHLPADRLEATIADLDAERTVLVNASEHARREHTVELEEHADAIGCELSVDFNEYTIP</sequence>